<comment type="function">
    <text evidence="6">Inhibits the enzyme activity of ATPase.</text>
</comment>
<dbReference type="InterPro" id="IPR007648">
    <property type="entry name" value="ATPase_inhibitor_mt"/>
</dbReference>
<dbReference type="AlphaFoldDB" id="A0A1C1CFT6"/>
<feature type="region of interest" description="Disordered" evidence="7">
    <location>
        <begin position="86"/>
        <end position="106"/>
    </location>
</feature>
<protein>
    <recommendedName>
        <fullName evidence="6">ATPase inhibitor, mitochondrial</fullName>
    </recommendedName>
</protein>
<keyword evidence="4" id="KW-0175">Coiled coil</keyword>
<dbReference type="OrthoDB" id="5532350at2759"/>
<evidence type="ECO:0000256" key="6">
    <source>
        <dbReference type="RuleBase" id="RU368087"/>
    </source>
</evidence>
<dbReference type="eggNOG" id="ENOG502SCJG">
    <property type="taxonomic scope" value="Eukaryota"/>
</dbReference>
<comment type="similarity">
    <text evidence="2 6">Belongs to the ATPase inhibitor family.</text>
</comment>
<dbReference type="PANTHER" id="PTHR48417:SF1">
    <property type="entry name" value="ATP SYNTHASE F1 SUBUNIT EPSILON"/>
    <property type="match status" value="1"/>
</dbReference>
<evidence type="ECO:0000313" key="9">
    <source>
        <dbReference type="Proteomes" id="UP000094526"/>
    </source>
</evidence>
<dbReference type="Pfam" id="PF04568">
    <property type="entry name" value="IATP"/>
    <property type="match status" value="1"/>
</dbReference>
<dbReference type="GO" id="GO:0005739">
    <property type="term" value="C:mitochondrion"/>
    <property type="evidence" value="ECO:0007669"/>
    <property type="project" value="UniProtKB-SubCell"/>
</dbReference>
<evidence type="ECO:0000256" key="1">
    <source>
        <dbReference type="ARBA" id="ARBA00004173"/>
    </source>
</evidence>
<dbReference type="Proteomes" id="UP000094526">
    <property type="component" value="Unassembled WGS sequence"/>
</dbReference>
<dbReference type="EMBL" id="LGRB01000013">
    <property type="protein sequence ID" value="OCT47380.1"/>
    <property type="molecule type" value="Genomic_DNA"/>
</dbReference>
<dbReference type="PANTHER" id="PTHR48417">
    <property type="entry name" value="ATP SYNTHASE F1 SUBUNIT EPSILON"/>
    <property type="match status" value="1"/>
</dbReference>
<dbReference type="STRING" id="86049.A0A1C1CFT6"/>
<evidence type="ECO:0000256" key="7">
    <source>
        <dbReference type="SAM" id="MobiDB-lite"/>
    </source>
</evidence>
<reference evidence="9" key="1">
    <citation type="submission" date="2015-07" db="EMBL/GenBank/DDBJ databases">
        <authorList>
            <person name="Teixeira M.M."/>
            <person name="Souza R.C."/>
            <person name="Almeida L.G."/>
            <person name="Vicente V.A."/>
            <person name="de Hoog S."/>
            <person name="Bocca A.L."/>
            <person name="de Almeida S.R."/>
            <person name="Vasconcelos A.T."/>
            <person name="Felipe M.S."/>
        </authorList>
    </citation>
    <scope>NUCLEOTIDE SEQUENCE [LARGE SCALE GENOMIC DNA]</scope>
    <source>
        <strain evidence="9">KSF</strain>
    </source>
</reference>
<evidence type="ECO:0000256" key="4">
    <source>
        <dbReference type="ARBA" id="ARBA00023054"/>
    </source>
</evidence>
<keyword evidence="5" id="KW-0496">Mitochondrion</keyword>
<evidence type="ECO:0000256" key="5">
    <source>
        <dbReference type="ARBA" id="ARBA00023128"/>
    </source>
</evidence>
<dbReference type="VEuPathDB" id="FungiDB:G647_01994"/>
<comment type="caution">
    <text evidence="8">The sequence shown here is derived from an EMBL/GenBank/DDBJ whole genome shotgun (WGS) entry which is preliminary data.</text>
</comment>
<evidence type="ECO:0000313" key="8">
    <source>
        <dbReference type="EMBL" id="OCT47380.1"/>
    </source>
</evidence>
<name>A0A1C1CFT6_9EURO</name>
<keyword evidence="3" id="KW-0809">Transit peptide</keyword>
<evidence type="ECO:0000256" key="2">
    <source>
        <dbReference type="ARBA" id="ARBA00010901"/>
    </source>
</evidence>
<dbReference type="Gene3D" id="1.20.5.500">
    <property type="entry name" value="Single helix bin"/>
    <property type="match status" value="1"/>
</dbReference>
<keyword evidence="9" id="KW-1185">Reference proteome</keyword>
<dbReference type="VEuPathDB" id="FungiDB:CLCR_03728"/>
<proteinExistence type="inferred from homology"/>
<gene>
    <name evidence="8" type="primary">INH1</name>
    <name evidence="8" type="ORF">CLCR_03728</name>
</gene>
<sequence length="106" mass="11896">MLRMQVVKLARAGAAPSIRRSFSISAIQAAEGDTGAIRSGGVASGDSWTKREQANETKFIREKEMESLRKLKEKLAQQRKHLDELDKHIQELEGDAGEDPQHIREK</sequence>
<organism evidence="8 9">
    <name type="scientific">Cladophialophora carrionii</name>
    <dbReference type="NCBI Taxonomy" id="86049"/>
    <lineage>
        <taxon>Eukaryota</taxon>
        <taxon>Fungi</taxon>
        <taxon>Dikarya</taxon>
        <taxon>Ascomycota</taxon>
        <taxon>Pezizomycotina</taxon>
        <taxon>Eurotiomycetes</taxon>
        <taxon>Chaetothyriomycetidae</taxon>
        <taxon>Chaetothyriales</taxon>
        <taxon>Herpotrichiellaceae</taxon>
        <taxon>Cladophialophora</taxon>
    </lineage>
</organism>
<accession>A0A1C1CFT6</accession>
<comment type="subcellular location">
    <subcellularLocation>
        <location evidence="1">Mitochondrion</location>
    </subcellularLocation>
</comment>
<evidence type="ECO:0000256" key="3">
    <source>
        <dbReference type="ARBA" id="ARBA00022946"/>
    </source>
</evidence>
<dbReference type="GO" id="GO:0042030">
    <property type="term" value="F:ATPase inhibitor activity"/>
    <property type="evidence" value="ECO:0007669"/>
    <property type="project" value="InterPro"/>
</dbReference>